<comment type="cofactor">
    <cofactor evidence="17">
        <name>Mg(2+)</name>
        <dbReference type="ChEBI" id="CHEBI:18420"/>
    </cofactor>
</comment>
<reference evidence="22 23" key="1">
    <citation type="submission" date="2014-02" db="EMBL/GenBank/DDBJ databases">
        <title>Genome sequence of Brachybacterium phenoliresistens strain W13A50.</title>
        <authorList>
            <person name="Wang X."/>
        </authorList>
    </citation>
    <scope>NUCLEOTIDE SEQUENCE [LARGE SCALE GENOMIC DNA]</scope>
    <source>
        <strain evidence="22 23">W13A50</strain>
    </source>
</reference>
<dbReference type="GO" id="GO:0005524">
    <property type="term" value="F:ATP binding"/>
    <property type="evidence" value="ECO:0007669"/>
    <property type="project" value="UniProtKB-UniRule"/>
</dbReference>
<comment type="similarity">
    <text evidence="3 18">In the N-terminal section; belongs to the NnrE/AIBP family.</text>
</comment>
<feature type="compositionally biased region" description="Basic and acidic residues" evidence="19">
    <location>
        <begin position="473"/>
        <end position="485"/>
    </location>
</feature>
<comment type="caution">
    <text evidence="17">Lacks conserved residue(s) required for the propagation of feature annotation.</text>
</comment>
<dbReference type="InterPro" id="IPR030677">
    <property type="entry name" value="Nnr"/>
</dbReference>
<feature type="binding site" evidence="17">
    <location>
        <position position="348"/>
    </location>
    <ligand>
        <name>(6S)-NADPHX</name>
        <dbReference type="ChEBI" id="CHEBI:64076"/>
    </ligand>
</feature>
<evidence type="ECO:0000256" key="10">
    <source>
        <dbReference type="ARBA" id="ARBA00023027"/>
    </source>
</evidence>
<keyword evidence="23" id="KW-1185">Reference proteome</keyword>
<name>Z9JW45_9MICO</name>
<evidence type="ECO:0000256" key="5">
    <source>
        <dbReference type="ARBA" id="ARBA00022723"/>
    </source>
</evidence>
<dbReference type="PROSITE" id="PS51385">
    <property type="entry name" value="YJEF_N"/>
    <property type="match status" value="1"/>
</dbReference>
<feature type="binding site" evidence="17">
    <location>
        <position position="249"/>
    </location>
    <ligand>
        <name>(6S)-NADPHX</name>
        <dbReference type="ChEBI" id="CHEBI:64076"/>
    </ligand>
</feature>
<dbReference type="Proteomes" id="UP000023067">
    <property type="component" value="Unassembled WGS sequence"/>
</dbReference>
<dbReference type="SUPFAM" id="SSF64153">
    <property type="entry name" value="YjeF N-terminal domain-like"/>
    <property type="match status" value="1"/>
</dbReference>
<dbReference type="eggNOG" id="COG0062">
    <property type="taxonomic scope" value="Bacteria"/>
</dbReference>
<comment type="catalytic activity">
    <reaction evidence="16 17 18">
        <text>(6S)-NADPHX + ADP = AMP + phosphate + NADPH + H(+)</text>
        <dbReference type="Rhea" id="RHEA:32235"/>
        <dbReference type="ChEBI" id="CHEBI:15378"/>
        <dbReference type="ChEBI" id="CHEBI:43474"/>
        <dbReference type="ChEBI" id="CHEBI:57783"/>
        <dbReference type="ChEBI" id="CHEBI:64076"/>
        <dbReference type="ChEBI" id="CHEBI:456215"/>
        <dbReference type="ChEBI" id="CHEBI:456216"/>
        <dbReference type="EC" id="4.2.1.136"/>
    </reaction>
</comment>
<evidence type="ECO:0000256" key="12">
    <source>
        <dbReference type="ARBA" id="ARBA00023239"/>
    </source>
</evidence>
<evidence type="ECO:0000256" key="19">
    <source>
        <dbReference type="SAM" id="MobiDB-lite"/>
    </source>
</evidence>
<dbReference type="OrthoDB" id="9806925at2"/>
<dbReference type="STRING" id="396014.BF93_05955"/>
<evidence type="ECO:0000256" key="13">
    <source>
        <dbReference type="ARBA" id="ARBA00023268"/>
    </source>
</evidence>
<dbReference type="Gene3D" id="3.40.50.10260">
    <property type="entry name" value="YjeF N-terminal domain"/>
    <property type="match status" value="1"/>
</dbReference>
<comment type="caution">
    <text evidence="22">The sequence shown here is derived from an EMBL/GenBank/DDBJ whole genome shotgun (WGS) entry which is preliminary data.</text>
</comment>
<feature type="domain" description="YjeF C-terminal" evidence="20">
    <location>
        <begin position="214"/>
        <end position="469"/>
    </location>
</feature>
<evidence type="ECO:0000256" key="17">
    <source>
        <dbReference type="HAMAP-Rule" id="MF_01965"/>
    </source>
</evidence>
<evidence type="ECO:0000256" key="14">
    <source>
        <dbReference type="ARBA" id="ARBA00025153"/>
    </source>
</evidence>
<gene>
    <name evidence="17" type="primary">nnrD</name>
    <name evidence="22" type="ORF">BF93_05955</name>
</gene>
<dbReference type="InterPro" id="IPR036652">
    <property type="entry name" value="YjeF_N_dom_sf"/>
</dbReference>
<dbReference type="PANTHER" id="PTHR12592">
    <property type="entry name" value="ATP-DEPENDENT (S)-NAD(P)H-HYDRATE DEHYDRATASE FAMILY MEMBER"/>
    <property type="match status" value="1"/>
</dbReference>
<evidence type="ECO:0000256" key="16">
    <source>
        <dbReference type="ARBA" id="ARBA00049209"/>
    </source>
</evidence>
<sequence length="492" mass="50299">MLPVLTADALRTAEQAHWDEHPGDDLMGRAAAEVARHATEMLGDGPRPVVLVAAGPGSNAGDALHAMALLPPQLGAVVRIWPVRGRTHREGLDAALAAGAQVIGFEEAAELLARTDLLVDGIAGLGSRPLDGEAARLARAAHAQRVRVLSVDLPSGLRADAADAPEDAFRAERTVTFIAPKLCHVAAPAALLCGDVRRATLDVDPGETTTHQAAASDLPAWYPMPQASSQKYTRGLIGLETGSARYPGAAVLGAAGALFTGTGMVRHPGEAGAAVVSRFPSVVAAGGRVQAWTCGSGWDVEDPAARAAHLDRLAELIGEGRPMVLDAGALDLIAEVPPLPEGCLLTPHAGELARLLGREREDVEADPLGAAREAAARTGASVLLKGTVQAAADPDGRVVLAVRGPAWTAQAGSGDVLAGSAGALLAAGLPASRAGVLAASLQAVAATRSPGPIPPDRLATTFPEVIASWEDELVRTGDRSPDEQAPRGVRPS</sequence>
<dbReference type="SUPFAM" id="SSF53613">
    <property type="entry name" value="Ribokinase-like"/>
    <property type="match status" value="1"/>
</dbReference>
<comment type="subunit">
    <text evidence="17">Homotetramer.</text>
</comment>
<evidence type="ECO:0000256" key="8">
    <source>
        <dbReference type="ARBA" id="ARBA00022857"/>
    </source>
</evidence>
<comment type="catalytic activity">
    <reaction evidence="2 18">
        <text>(6R)-NADPHX = (6S)-NADPHX</text>
        <dbReference type="Rhea" id="RHEA:32227"/>
        <dbReference type="ChEBI" id="CHEBI:64076"/>
        <dbReference type="ChEBI" id="CHEBI:64077"/>
        <dbReference type="EC" id="5.1.99.6"/>
    </reaction>
</comment>
<feature type="domain" description="YjeF N-terminal" evidence="21">
    <location>
        <begin position="4"/>
        <end position="209"/>
    </location>
</feature>
<dbReference type="Gene3D" id="3.40.1190.20">
    <property type="match status" value="1"/>
</dbReference>
<evidence type="ECO:0000256" key="1">
    <source>
        <dbReference type="ARBA" id="ARBA00000013"/>
    </source>
</evidence>
<dbReference type="GO" id="GO:0052855">
    <property type="term" value="F:ADP-dependent NAD(P)H-hydrate dehydratase activity"/>
    <property type="evidence" value="ECO:0007669"/>
    <property type="project" value="UniProtKB-UniRule"/>
</dbReference>
<keyword evidence="10 17" id="KW-0520">NAD</keyword>
<dbReference type="EC" id="4.2.1.136" evidence="17"/>
<evidence type="ECO:0000256" key="9">
    <source>
        <dbReference type="ARBA" id="ARBA00022958"/>
    </source>
</evidence>
<evidence type="ECO:0000259" key="21">
    <source>
        <dbReference type="PROSITE" id="PS51385"/>
    </source>
</evidence>
<evidence type="ECO:0000256" key="15">
    <source>
        <dbReference type="ARBA" id="ARBA00048238"/>
    </source>
</evidence>
<dbReference type="EMBL" id="JDYK01000002">
    <property type="protein sequence ID" value="EWS82580.1"/>
    <property type="molecule type" value="Genomic_DNA"/>
</dbReference>
<dbReference type="GO" id="GO:0052856">
    <property type="term" value="F:NAD(P)HX epimerase activity"/>
    <property type="evidence" value="ECO:0007669"/>
    <property type="project" value="UniProtKB-EC"/>
</dbReference>
<dbReference type="HAMAP" id="MF_01965">
    <property type="entry name" value="NADHX_dehydratase"/>
    <property type="match status" value="1"/>
</dbReference>
<dbReference type="Pfam" id="PF03853">
    <property type="entry name" value="YjeF_N"/>
    <property type="match status" value="1"/>
</dbReference>
<proteinExistence type="inferred from homology"/>
<keyword evidence="5 18" id="KW-0479">Metal-binding</keyword>
<evidence type="ECO:0000256" key="11">
    <source>
        <dbReference type="ARBA" id="ARBA00023235"/>
    </source>
</evidence>
<dbReference type="PROSITE" id="PS51383">
    <property type="entry name" value="YJEF_C_3"/>
    <property type="match status" value="1"/>
</dbReference>
<comment type="function">
    <text evidence="17">Catalyzes the dehydration of the S-form of NAD(P)HX at the expense of ADP, which is converted to AMP. Together with NAD(P)HX epimerase, which catalyzes the epimerization of the S- and R-forms, the enzyme allows the repair of both epimers of NAD(P)HX, a damaged form of NAD(P)H that is a result of enzymatic or heat-dependent hydration.</text>
</comment>
<comment type="similarity">
    <text evidence="17">Belongs to the NnrD/CARKD family.</text>
</comment>
<dbReference type="InterPro" id="IPR000631">
    <property type="entry name" value="CARKD"/>
</dbReference>
<organism evidence="22 23">
    <name type="scientific">Brachybacterium phenoliresistens</name>
    <dbReference type="NCBI Taxonomy" id="396014"/>
    <lineage>
        <taxon>Bacteria</taxon>
        <taxon>Bacillati</taxon>
        <taxon>Actinomycetota</taxon>
        <taxon>Actinomycetes</taxon>
        <taxon>Micrococcales</taxon>
        <taxon>Dermabacteraceae</taxon>
        <taxon>Brachybacterium</taxon>
    </lineage>
</organism>
<dbReference type="HOGENOM" id="CLU_024853_4_0_11"/>
<dbReference type="PATRIC" id="fig|396014.3.peg.191"/>
<comment type="similarity">
    <text evidence="4 18">In the C-terminal section; belongs to the NnrD/CARKD family.</text>
</comment>
<evidence type="ECO:0000313" key="22">
    <source>
        <dbReference type="EMBL" id="EWS82580.1"/>
    </source>
</evidence>
<dbReference type="InterPro" id="IPR029056">
    <property type="entry name" value="Ribokinase-like"/>
</dbReference>
<evidence type="ECO:0000256" key="6">
    <source>
        <dbReference type="ARBA" id="ARBA00022741"/>
    </source>
</evidence>
<dbReference type="GO" id="GO:0046872">
    <property type="term" value="F:metal ion binding"/>
    <property type="evidence" value="ECO:0007669"/>
    <property type="project" value="UniProtKB-UniRule"/>
</dbReference>
<feature type="binding site" evidence="17">
    <location>
        <position position="414"/>
    </location>
    <ligand>
        <name>AMP</name>
        <dbReference type="ChEBI" id="CHEBI:456215"/>
    </ligand>
</feature>
<feature type="binding site" evidence="17">
    <location>
        <position position="297"/>
    </location>
    <ligand>
        <name>(6S)-NADPHX</name>
        <dbReference type="ChEBI" id="CHEBI:64076"/>
    </ligand>
</feature>
<dbReference type="InterPro" id="IPR004443">
    <property type="entry name" value="YjeF_N_dom"/>
</dbReference>
<keyword evidence="8 17" id="KW-0521">NADP</keyword>
<dbReference type="AlphaFoldDB" id="Z9JW45"/>
<evidence type="ECO:0000256" key="7">
    <source>
        <dbReference type="ARBA" id="ARBA00022840"/>
    </source>
</evidence>
<dbReference type="RefSeq" id="WP_051486365.1">
    <property type="nucleotide sequence ID" value="NZ_BAAAOW010000001.1"/>
</dbReference>
<feature type="binding site" evidence="17">
    <location>
        <position position="415"/>
    </location>
    <ligand>
        <name>(6S)-NADPHX</name>
        <dbReference type="ChEBI" id="CHEBI:64076"/>
    </ligand>
</feature>
<evidence type="ECO:0000256" key="4">
    <source>
        <dbReference type="ARBA" id="ARBA00009524"/>
    </source>
</evidence>
<dbReference type="eggNOG" id="COG0063">
    <property type="taxonomic scope" value="Bacteria"/>
</dbReference>
<comment type="catalytic activity">
    <reaction evidence="1 18">
        <text>(6R)-NADHX = (6S)-NADHX</text>
        <dbReference type="Rhea" id="RHEA:32215"/>
        <dbReference type="ChEBI" id="CHEBI:64074"/>
        <dbReference type="ChEBI" id="CHEBI:64075"/>
        <dbReference type="EC" id="5.1.99.6"/>
    </reaction>
</comment>
<dbReference type="PANTHER" id="PTHR12592:SF0">
    <property type="entry name" value="ATP-DEPENDENT (S)-NAD(P)H-HYDRATE DEHYDRATASE"/>
    <property type="match status" value="1"/>
</dbReference>
<evidence type="ECO:0000256" key="2">
    <source>
        <dbReference type="ARBA" id="ARBA00000909"/>
    </source>
</evidence>
<keyword evidence="11 18" id="KW-0413">Isomerase</keyword>
<dbReference type="GO" id="GO:0046496">
    <property type="term" value="P:nicotinamide nucleotide metabolic process"/>
    <property type="evidence" value="ECO:0007669"/>
    <property type="project" value="UniProtKB-UniRule"/>
</dbReference>
<keyword evidence="13" id="KW-0511">Multifunctional enzyme</keyword>
<protein>
    <recommendedName>
        <fullName evidence="17">ADP-dependent (S)-NAD(P)H-hydrate dehydratase</fullName>
        <ecNumber evidence="17">4.2.1.136</ecNumber>
    </recommendedName>
    <alternativeName>
        <fullName evidence="17">ADP-dependent NAD(P)HX dehydratase</fullName>
    </alternativeName>
</protein>
<evidence type="ECO:0000256" key="3">
    <source>
        <dbReference type="ARBA" id="ARBA00006001"/>
    </source>
</evidence>
<dbReference type="CDD" id="cd01171">
    <property type="entry name" value="YXKO-related"/>
    <property type="match status" value="1"/>
</dbReference>
<dbReference type="GO" id="GO:0110051">
    <property type="term" value="P:metabolite repair"/>
    <property type="evidence" value="ECO:0007669"/>
    <property type="project" value="TreeGrafter"/>
</dbReference>
<keyword evidence="7 17" id="KW-0067">ATP-binding</keyword>
<feature type="region of interest" description="Disordered" evidence="19">
    <location>
        <begin position="473"/>
        <end position="492"/>
    </location>
</feature>
<keyword evidence="9 18" id="KW-0630">Potassium</keyword>
<comment type="catalytic activity">
    <reaction evidence="15 17 18">
        <text>(6S)-NADHX + ADP = AMP + phosphate + NADH + H(+)</text>
        <dbReference type="Rhea" id="RHEA:32223"/>
        <dbReference type="ChEBI" id="CHEBI:15378"/>
        <dbReference type="ChEBI" id="CHEBI:43474"/>
        <dbReference type="ChEBI" id="CHEBI:57945"/>
        <dbReference type="ChEBI" id="CHEBI:64074"/>
        <dbReference type="ChEBI" id="CHEBI:456215"/>
        <dbReference type="ChEBI" id="CHEBI:456216"/>
        <dbReference type="EC" id="4.2.1.136"/>
    </reaction>
</comment>
<accession>Z9JW45</accession>
<evidence type="ECO:0000256" key="18">
    <source>
        <dbReference type="PIRNR" id="PIRNR017184"/>
    </source>
</evidence>
<evidence type="ECO:0000313" key="23">
    <source>
        <dbReference type="Proteomes" id="UP000023067"/>
    </source>
</evidence>
<comment type="cofactor">
    <cofactor evidence="18">
        <name>K(+)</name>
        <dbReference type="ChEBI" id="CHEBI:29103"/>
    </cofactor>
    <text evidence="18">Binds 1 potassium ion per subunit.</text>
</comment>
<evidence type="ECO:0000259" key="20">
    <source>
        <dbReference type="PROSITE" id="PS51383"/>
    </source>
</evidence>
<dbReference type="Pfam" id="PF01256">
    <property type="entry name" value="Carb_kinase"/>
    <property type="match status" value="1"/>
</dbReference>
<dbReference type="PIRSF" id="PIRSF017184">
    <property type="entry name" value="Nnr"/>
    <property type="match status" value="1"/>
</dbReference>
<comment type="function">
    <text evidence="14 18">Bifunctional enzyme that catalyzes the epimerization of the S- and R-forms of NAD(P)HX and the dehydration of the S-form of NAD(P)HX at the expense of ADP, which is converted to AMP. This allows the repair of both epimers of NAD(P)HX, a damaged form of NAD(P)H that is a result of enzymatic or heat-dependent hydration.</text>
</comment>
<keyword evidence="6 17" id="KW-0547">Nucleotide-binding</keyword>
<keyword evidence="12 17" id="KW-0456">Lyase</keyword>